<protein>
    <recommendedName>
        <fullName evidence="9">Glycosyltransferase RgtA/B/C/D-like domain-containing protein</fullName>
    </recommendedName>
</protein>
<keyword evidence="11" id="KW-1185">Reference proteome</keyword>
<dbReference type="PANTHER" id="PTHR33908">
    <property type="entry name" value="MANNOSYLTRANSFERASE YKCB-RELATED"/>
    <property type="match status" value="1"/>
</dbReference>
<comment type="subcellular location">
    <subcellularLocation>
        <location evidence="1">Cell membrane</location>
        <topology evidence="1">Multi-pass membrane protein</topology>
    </subcellularLocation>
</comment>
<evidence type="ECO:0000256" key="2">
    <source>
        <dbReference type="ARBA" id="ARBA00022475"/>
    </source>
</evidence>
<evidence type="ECO:0000259" key="9">
    <source>
        <dbReference type="Pfam" id="PF13231"/>
    </source>
</evidence>
<keyword evidence="2" id="KW-1003">Cell membrane</keyword>
<dbReference type="PANTHER" id="PTHR33908:SF11">
    <property type="entry name" value="MEMBRANE PROTEIN"/>
    <property type="match status" value="1"/>
</dbReference>
<evidence type="ECO:0000256" key="3">
    <source>
        <dbReference type="ARBA" id="ARBA00022676"/>
    </source>
</evidence>
<keyword evidence="6 8" id="KW-1133">Transmembrane helix</keyword>
<feature type="transmembrane region" description="Helical" evidence="8">
    <location>
        <begin position="224"/>
        <end position="241"/>
    </location>
</feature>
<evidence type="ECO:0000256" key="5">
    <source>
        <dbReference type="ARBA" id="ARBA00022692"/>
    </source>
</evidence>
<feature type="transmembrane region" description="Helical" evidence="8">
    <location>
        <begin position="124"/>
        <end position="146"/>
    </location>
</feature>
<name>A0A518I1P8_9BACT</name>
<dbReference type="GO" id="GO:0009103">
    <property type="term" value="P:lipopolysaccharide biosynthetic process"/>
    <property type="evidence" value="ECO:0007669"/>
    <property type="project" value="UniProtKB-ARBA"/>
</dbReference>
<dbReference type="EMBL" id="CP037423">
    <property type="protein sequence ID" value="QDV46957.1"/>
    <property type="molecule type" value="Genomic_DNA"/>
</dbReference>
<keyword evidence="7 8" id="KW-0472">Membrane</keyword>
<feature type="transmembrane region" description="Helical" evidence="8">
    <location>
        <begin position="253"/>
        <end position="273"/>
    </location>
</feature>
<dbReference type="Proteomes" id="UP000319004">
    <property type="component" value="Chromosome"/>
</dbReference>
<evidence type="ECO:0000256" key="7">
    <source>
        <dbReference type="ARBA" id="ARBA00023136"/>
    </source>
</evidence>
<dbReference type="InterPro" id="IPR050297">
    <property type="entry name" value="LipidA_mod_glycosyltrf_83"/>
</dbReference>
<dbReference type="Pfam" id="PF13231">
    <property type="entry name" value="PMT_2"/>
    <property type="match status" value="1"/>
</dbReference>
<dbReference type="KEGG" id="snep:Enr13x_68660"/>
<dbReference type="GO" id="GO:0016763">
    <property type="term" value="F:pentosyltransferase activity"/>
    <property type="evidence" value="ECO:0007669"/>
    <property type="project" value="TreeGrafter"/>
</dbReference>
<evidence type="ECO:0000313" key="10">
    <source>
        <dbReference type="EMBL" id="QDV46957.1"/>
    </source>
</evidence>
<feature type="transmembrane region" description="Helical" evidence="8">
    <location>
        <begin position="155"/>
        <end position="188"/>
    </location>
</feature>
<keyword evidence="3" id="KW-0328">Glycosyltransferase</keyword>
<evidence type="ECO:0000256" key="4">
    <source>
        <dbReference type="ARBA" id="ARBA00022679"/>
    </source>
</evidence>
<feature type="transmembrane region" description="Helical" evidence="8">
    <location>
        <begin position="52"/>
        <end position="70"/>
    </location>
</feature>
<keyword evidence="4" id="KW-0808">Transferase</keyword>
<dbReference type="InterPro" id="IPR038731">
    <property type="entry name" value="RgtA/B/C-like"/>
</dbReference>
<feature type="domain" description="Glycosyltransferase RgtA/B/C/D-like" evidence="9">
    <location>
        <begin position="106"/>
        <end position="245"/>
    </location>
</feature>
<evidence type="ECO:0000313" key="11">
    <source>
        <dbReference type="Proteomes" id="UP000319004"/>
    </source>
</evidence>
<dbReference type="AlphaFoldDB" id="A0A518I1P8"/>
<accession>A0A518I1P8</accession>
<feature type="transmembrane region" description="Helical" evidence="8">
    <location>
        <begin position="200"/>
        <end position="217"/>
    </location>
</feature>
<organism evidence="10 11">
    <name type="scientific">Stieleria neptunia</name>
    <dbReference type="NCBI Taxonomy" id="2527979"/>
    <lineage>
        <taxon>Bacteria</taxon>
        <taxon>Pseudomonadati</taxon>
        <taxon>Planctomycetota</taxon>
        <taxon>Planctomycetia</taxon>
        <taxon>Pirellulales</taxon>
        <taxon>Pirellulaceae</taxon>
        <taxon>Stieleria</taxon>
    </lineage>
</organism>
<feature type="transmembrane region" description="Helical" evidence="8">
    <location>
        <begin position="465"/>
        <end position="486"/>
    </location>
</feature>
<feature type="transmembrane region" description="Helical" evidence="8">
    <location>
        <begin position="439"/>
        <end position="459"/>
    </location>
</feature>
<evidence type="ECO:0000256" key="1">
    <source>
        <dbReference type="ARBA" id="ARBA00004651"/>
    </source>
</evidence>
<keyword evidence="5 8" id="KW-0812">Transmembrane</keyword>
<sequence length="532" mass="58242">MCATASPESPPNPPAIKNFLPATGVAVARQVHQAPLPSTFTESTKLSLPRKIGLFLLIGLLIAKVVGVVMRGPSPMVLDAGFYWELGGLVADGDWLLMQRPIAYRTPAYPWLIGLFRAVSSDPLFALVVFQGVLWMATIGLIAALASEISRDRRVVWVVVALAIPMLCSAVYVTTVLTETLFVFSIVLHLWSVARFTRRPTVAGGLMVGLTLGLAILTRPVAMLVWIADLIYVITSWYWIANPATQHLCHRRGWIGVLLAGIVTVGCVSPWLARNHALFGKAMLTEFVGRNLWIVTFQDGSGAGLGLPESAGAARLKTQLGDDVWGNLSVDQSWRHTWTVSNALTTSGMDDPSADRLMKRVATEAIAESPLPFGIKTLRRLINFWRTRATQIPAQLADLAADETVTRETLSQEFYVGQPVWGVKVPPVDTALRHRWSNWLAGNTLLMLATLAATMLLIWRRPTRAAGLWLGAILGYFATVTAVLEIPAYRYRMIVEPVVLLVIVLAIVSISACDGGLKVWRGVWSKNLLVKK</sequence>
<feature type="transmembrane region" description="Helical" evidence="8">
    <location>
        <begin position="498"/>
        <end position="520"/>
    </location>
</feature>
<evidence type="ECO:0000256" key="8">
    <source>
        <dbReference type="SAM" id="Phobius"/>
    </source>
</evidence>
<dbReference type="GO" id="GO:0005886">
    <property type="term" value="C:plasma membrane"/>
    <property type="evidence" value="ECO:0007669"/>
    <property type="project" value="UniProtKB-SubCell"/>
</dbReference>
<evidence type="ECO:0000256" key="6">
    <source>
        <dbReference type="ARBA" id="ARBA00022989"/>
    </source>
</evidence>
<proteinExistence type="predicted"/>
<reference evidence="10 11" key="1">
    <citation type="submission" date="2019-03" db="EMBL/GenBank/DDBJ databases">
        <title>Deep-cultivation of Planctomycetes and their phenomic and genomic characterization uncovers novel biology.</title>
        <authorList>
            <person name="Wiegand S."/>
            <person name="Jogler M."/>
            <person name="Boedeker C."/>
            <person name="Pinto D."/>
            <person name="Vollmers J."/>
            <person name="Rivas-Marin E."/>
            <person name="Kohn T."/>
            <person name="Peeters S.H."/>
            <person name="Heuer A."/>
            <person name="Rast P."/>
            <person name="Oberbeckmann S."/>
            <person name="Bunk B."/>
            <person name="Jeske O."/>
            <person name="Meyerdierks A."/>
            <person name="Storesund J.E."/>
            <person name="Kallscheuer N."/>
            <person name="Luecker S."/>
            <person name="Lage O.M."/>
            <person name="Pohl T."/>
            <person name="Merkel B.J."/>
            <person name="Hornburger P."/>
            <person name="Mueller R.-W."/>
            <person name="Bruemmer F."/>
            <person name="Labrenz M."/>
            <person name="Spormann A.M."/>
            <person name="Op den Camp H."/>
            <person name="Overmann J."/>
            <person name="Amann R."/>
            <person name="Jetten M.S.M."/>
            <person name="Mascher T."/>
            <person name="Medema M.H."/>
            <person name="Devos D.P."/>
            <person name="Kaster A.-K."/>
            <person name="Ovreas L."/>
            <person name="Rohde M."/>
            <person name="Galperin M.Y."/>
            <person name="Jogler C."/>
        </authorList>
    </citation>
    <scope>NUCLEOTIDE SEQUENCE [LARGE SCALE GENOMIC DNA]</scope>
    <source>
        <strain evidence="10 11">Enr13</strain>
    </source>
</reference>
<gene>
    <name evidence="10" type="ORF">Enr13x_68660</name>
</gene>